<evidence type="ECO:0000256" key="1">
    <source>
        <dbReference type="SAM" id="Phobius"/>
    </source>
</evidence>
<feature type="transmembrane region" description="Helical" evidence="1">
    <location>
        <begin position="37"/>
        <end position="60"/>
    </location>
</feature>
<dbReference type="Proteomes" id="UP001596990">
    <property type="component" value="Unassembled WGS sequence"/>
</dbReference>
<keyword evidence="1" id="KW-1133">Transmembrane helix</keyword>
<protein>
    <submittedName>
        <fullName evidence="2">Uncharacterized protein</fullName>
    </submittedName>
</protein>
<name>A0ABW3L294_9BACI</name>
<gene>
    <name evidence="2" type="ORF">ACFQ2J_09900</name>
</gene>
<evidence type="ECO:0000313" key="2">
    <source>
        <dbReference type="EMBL" id="MFD1019482.1"/>
    </source>
</evidence>
<sequence length="63" mass="7058">MSKKYDGIALVLTVLLAPFIGKGLLGLELDRTVLSQMVIVAFILFTFLVFRVITSFLLNLNRN</sequence>
<keyword evidence="1" id="KW-0812">Transmembrane</keyword>
<keyword evidence="3" id="KW-1185">Reference proteome</keyword>
<keyword evidence="1" id="KW-0472">Membrane</keyword>
<dbReference type="EMBL" id="JBHTKL010000005">
    <property type="protein sequence ID" value="MFD1019482.1"/>
    <property type="molecule type" value="Genomic_DNA"/>
</dbReference>
<organism evidence="2 3">
    <name type="scientific">Thalassobacillus hwangdonensis</name>
    <dbReference type="NCBI Taxonomy" id="546108"/>
    <lineage>
        <taxon>Bacteria</taxon>
        <taxon>Bacillati</taxon>
        <taxon>Bacillota</taxon>
        <taxon>Bacilli</taxon>
        <taxon>Bacillales</taxon>
        <taxon>Bacillaceae</taxon>
        <taxon>Thalassobacillus</taxon>
    </lineage>
</organism>
<evidence type="ECO:0000313" key="3">
    <source>
        <dbReference type="Proteomes" id="UP001596990"/>
    </source>
</evidence>
<comment type="caution">
    <text evidence="2">The sequence shown here is derived from an EMBL/GenBank/DDBJ whole genome shotgun (WGS) entry which is preliminary data.</text>
</comment>
<proteinExistence type="predicted"/>
<accession>A0ABW3L294</accession>
<reference evidence="3" key="1">
    <citation type="journal article" date="2019" name="Int. J. Syst. Evol. Microbiol.">
        <title>The Global Catalogue of Microorganisms (GCM) 10K type strain sequencing project: providing services to taxonomists for standard genome sequencing and annotation.</title>
        <authorList>
            <consortium name="The Broad Institute Genomics Platform"/>
            <consortium name="The Broad Institute Genome Sequencing Center for Infectious Disease"/>
            <person name="Wu L."/>
            <person name="Ma J."/>
        </authorList>
    </citation>
    <scope>NUCLEOTIDE SEQUENCE [LARGE SCALE GENOMIC DNA]</scope>
    <source>
        <strain evidence="3">CCUG 56607</strain>
    </source>
</reference>